<name>A0AAV6RA57_SOLSE</name>
<accession>A0AAV6RA57</accession>
<comment type="caution">
    <text evidence="2">The sequence shown here is derived from an EMBL/GenBank/DDBJ whole genome shotgun (WGS) entry which is preliminary data.</text>
</comment>
<evidence type="ECO:0000313" key="2">
    <source>
        <dbReference type="EMBL" id="KAG7501484.1"/>
    </source>
</evidence>
<gene>
    <name evidence="2" type="ORF">JOB18_000635</name>
</gene>
<organism evidence="2 3">
    <name type="scientific">Solea senegalensis</name>
    <name type="common">Senegalese sole</name>
    <dbReference type="NCBI Taxonomy" id="28829"/>
    <lineage>
        <taxon>Eukaryota</taxon>
        <taxon>Metazoa</taxon>
        <taxon>Chordata</taxon>
        <taxon>Craniata</taxon>
        <taxon>Vertebrata</taxon>
        <taxon>Euteleostomi</taxon>
        <taxon>Actinopterygii</taxon>
        <taxon>Neopterygii</taxon>
        <taxon>Teleostei</taxon>
        <taxon>Neoteleostei</taxon>
        <taxon>Acanthomorphata</taxon>
        <taxon>Carangaria</taxon>
        <taxon>Pleuronectiformes</taxon>
        <taxon>Pleuronectoidei</taxon>
        <taxon>Soleidae</taxon>
        <taxon>Solea</taxon>
    </lineage>
</organism>
<dbReference type="Proteomes" id="UP000693946">
    <property type="component" value="Linkage Group LG2"/>
</dbReference>
<evidence type="ECO:0008006" key="4">
    <source>
        <dbReference type="Google" id="ProtNLM"/>
    </source>
</evidence>
<protein>
    <recommendedName>
        <fullName evidence="4">Transmembrane protein</fullName>
    </recommendedName>
</protein>
<proteinExistence type="predicted"/>
<keyword evidence="1" id="KW-1133">Transmembrane helix</keyword>
<keyword evidence="1" id="KW-0472">Membrane</keyword>
<evidence type="ECO:0000313" key="3">
    <source>
        <dbReference type="Proteomes" id="UP000693946"/>
    </source>
</evidence>
<reference evidence="2 3" key="1">
    <citation type="journal article" date="2021" name="Sci. Rep.">
        <title>Chromosome anchoring in Senegalese sole (Solea senegalensis) reveals sex-associated markers and genome rearrangements in flatfish.</title>
        <authorList>
            <person name="Guerrero-Cozar I."/>
            <person name="Gomez-Garrido J."/>
            <person name="Berbel C."/>
            <person name="Martinez-Blanch J.F."/>
            <person name="Alioto T."/>
            <person name="Claros M.G."/>
            <person name="Gagnaire P.A."/>
            <person name="Manchado M."/>
        </authorList>
    </citation>
    <scope>NUCLEOTIDE SEQUENCE [LARGE SCALE GENOMIC DNA]</scope>
    <source>
        <strain evidence="2">Sse05_10M</strain>
    </source>
</reference>
<keyword evidence="1" id="KW-0812">Transmembrane</keyword>
<keyword evidence="3" id="KW-1185">Reference proteome</keyword>
<dbReference type="AlphaFoldDB" id="A0AAV6RA57"/>
<sequence>MLRQQLANANMSRCSSYMCVNFISFDVGRHDCRSVIKQISRYLVRQSIAFALLLLLNVCGFMLVTTNRSTAEFVFEQKRTLKQRRAGTNLFSRVLHVNEVSDSVRTQTMKSTATLTPTFRRLMKR</sequence>
<dbReference type="EMBL" id="JAGKHQ010000012">
    <property type="protein sequence ID" value="KAG7501484.1"/>
    <property type="molecule type" value="Genomic_DNA"/>
</dbReference>
<feature type="transmembrane region" description="Helical" evidence="1">
    <location>
        <begin position="43"/>
        <end position="64"/>
    </location>
</feature>
<evidence type="ECO:0000256" key="1">
    <source>
        <dbReference type="SAM" id="Phobius"/>
    </source>
</evidence>